<evidence type="ECO:0000313" key="8">
    <source>
        <dbReference type="Proteomes" id="UP001203852"/>
    </source>
</evidence>
<evidence type="ECO:0000256" key="4">
    <source>
        <dbReference type="ARBA" id="ARBA00022989"/>
    </source>
</evidence>
<gene>
    <name evidence="7" type="ORF">EDD36DRAFT_43202</name>
</gene>
<comment type="caution">
    <text evidence="7">The sequence shown here is derived from an EMBL/GenBank/DDBJ whole genome shotgun (WGS) entry which is preliminary data.</text>
</comment>
<dbReference type="EMBL" id="MU404350">
    <property type="protein sequence ID" value="KAI1618801.1"/>
    <property type="molecule type" value="Genomic_DNA"/>
</dbReference>
<dbReference type="PANTHER" id="PTHR30618:SF15">
    <property type="entry name" value="NICOTINAMIDE RIBOSIDE TRANSPORTER 1-RELATED"/>
    <property type="match status" value="1"/>
</dbReference>
<dbReference type="InterPro" id="IPR001248">
    <property type="entry name" value="Pur-cyt_permease"/>
</dbReference>
<keyword evidence="4 6" id="KW-1133">Transmembrane helix</keyword>
<evidence type="ECO:0000256" key="6">
    <source>
        <dbReference type="SAM" id="Phobius"/>
    </source>
</evidence>
<feature type="transmembrane region" description="Helical" evidence="6">
    <location>
        <begin position="328"/>
        <end position="349"/>
    </location>
</feature>
<protein>
    <submittedName>
        <fullName evidence="7">NCS1 family nucleobase:cation symporter-1</fullName>
    </submittedName>
</protein>
<keyword evidence="3 6" id="KW-0812">Transmembrane</keyword>
<feature type="transmembrane region" description="Helical" evidence="6">
    <location>
        <begin position="197"/>
        <end position="218"/>
    </location>
</feature>
<dbReference type="Gene3D" id="1.10.4160.10">
    <property type="entry name" value="Hydantoin permease"/>
    <property type="match status" value="1"/>
</dbReference>
<evidence type="ECO:0000256" key="1">
    <source>
        <dbReference type="ARBA" id="ARBA00004141"/>
    </source>
</evidence>
<name>A0AAN6IIL2_9EURO</name>
<feature type="transmembrane region" description="Helical" evidence="6">
    <location>
        <begin position="238"/>
        <end position="257"/>
    </location>
</feature>
<evidence type="ECO:0000313" key="7">
    <source>
        <dbReference type="EMBL" id="KAI1618801.1"/>
    </source>
</evidence>
<comment type="subcellular location">
    <subcellularLocation>
        <location evidence="1">Membrane</location>
        <topology evidence="1">Multi-pass membrane protein</topology>
    </subcellularLocation>
</comment>
<dbReference type="PANTHER" id="PTHR30618">
    <property type="entry name" value="NCS1 FAMILY PURINE/PYRIMIDINE TRANSPORTER"/>
    <property type="match status" value="1"/>
</dbReference>
<feature type="transmembrane region" description="Helical" evidence="6">
    <location>
        <begin position="278"/>
        <end position="298"/>
    </location>
</feature>
<comment type="similarity">
    <text evidence="2">Belongs to the purine-cytosine permease (2.A.39) family.</text>
</comment>
<dbReference type="GO" id="GO:0015205">
    <property type="term" value="F:nucleobase transmembrane transporter activity"/>
    <property type="evidence" value="ECO:0007669"/>
    <property type="project" value="TreeGrafter"/>
</dbReference>
<dbReference type="InterPro" id="IPR045225">
    <property type="entry name" value="Uracil/uridine/allantoin_perm"/>
</dbReference>
<feature type="transmembrane region" description="Helical" evidence="6">
    <location>
        <begin position="443"/>
        <end position="466"/>
    </location>
</feature>
<proteinExistence type="inferred from homology"/>
<sequence length="549" mass="60012">MKLTWTSLREALQVPKDEESYYDNTQWCNRDLIPLPPERRTFGVWSYAGYWVVTGCNVSAWSIGATLLGLGLSPQHAIGVVVVGGILAGILAVVCGWIGAKHHIGYTVSSRFSWGMYGSYFPVILRTFVGCIWFGIQAFWGGQATRVLWGAIIPGFAHMKNTFSESSHLATNDFIGLVIWMFAFVALVMVRPEKMQIPFFISFVLVAGSFIGILIWAVHNAHGAGAMFHTPATAPNLGAAWMYGITAVLGAWGGGTVGQSDWTRYANKRLAPTTSQMVVAPFTITVTALVGIIVTSAAKDVLGSLIWSPIALLGEIQELNHSSPRARAGVFFASLGLVSSQLMVSVVLNSMSVGMDMSGLWPRYINIRRGSYIMAAVGIIVQPWQLLNTAAKFLRVMSSFGIFLAPATGILIADYHLIRQRKLKMDELYIGNRSSIYWYSKGLNWRAFVAFAFGMWPMLPGLAASVNGYTAPSWAGWIQLYNLTFIIGTAISGVLFWVLSISFPPPGLHQESAFVGEALPMNENYHAEDQAIGVQQTKEKEPATLDVSV</sequence>
<dbReference type="AlphaFoldDB" id="A0AAN6IIL2"/>
<keyword evidence="5 6" id="KW-0472">Membrane</keyword>
<accession>A0AAN6IIL2</accession>
<feature type="transmembrane region" description="Helical" evidence="6">
    <location>
        <begin position="48"/>
        <end position="71"/>
    </location>
</feature>
<organism evidence="7 8">
    <name type="scientific">Exophiala viscosa</name>
    <dbReference type="NCBI Taxonomy" id="2486360"/>
    <lineage>
        <taxon>Eukaryota</taxon>
        <taxon>Fungi</taxon>
        <taxon>Dikarya</taxon>
        <taxon>Ascomycota</taxon>
        <taxon>Pezizomycotina</taxon>
        <taxon>Eurotiomycetes</taxon>
        <taxon>Chaetothyriomycetidae</taxon>
        <taxon>Chaetothyriales</taxon>
        <taxon>Herpotrichiellaceae</taxon>
        <taxon>Exophiala</taxon>
    </lineage>
</organism>
<feature type="transmembrane region" description="Helical" evidence="6">
    <location>
        <begin position="478"/>
        <end position="499"/>
    </location>
</feature>
<dbReference type="Pfam" id="PF02133">
    <property type="entry name" value="Transp_cyt_pur"/>
    <property type="match status" value="1"/>
</dbReference>
<evidence type="ECO:0000256" key="3">
    <source>
        <dbReference type="ARBA" id="ARBA00022692"/>
    </source>
</evidence>
<feature type="transmembrane region" description="Helical" evidence="6">
    <location>
        <begin position="174"/>
        <end position="190"/>
    </location>
</feature>
<feature type="transmembrane region" description="Helical" evidence="6">
    <location>
        <begin position="120"/>
        <end position="140"/>
    </location>
</feature>
<dbReference type="Proteomes" id="UP001203852">
    <property type="component" value="Unassembled WGS sequence"/>
</dbReference>
<evidence type="ECO:0000256" key="5">
    <source>
        <dbReference type="ARBA" id="ARBA00023136"/>
    </source>
</evidence>
<feature type="transmembrane region" description="Helical" evidence="6">
    <location>
        <begin position="370"/>
        <end position="387"/>
    </location>
</feature>
<evidence type="ECO:0000256" key="2">
    <source>
        <dbReference type="ARBA" id="ARBA00008974"/>
    </source>
</evidence>
<keyword evidence="8" id="KW-1185">Reference proteome</keyword>
<dbReference type="CDD" id="cd11482">
    <property type="entry name" value="SLC-NCS1sbd_NRT1-like"/>
    <property type="match status" value="1"/>
</dbReference>
<reference evidence="7" key="1">
    <citation type="journal article" date="2022" name="bioRxiv">
        <title>Deciphering the potential niche of two novel black yeast fungi from a biological soil crust based on their genomes, phenotypes, and melanin regulation.</title>
        <authorList>
            <consortium name="DOE Joint Genome Institute"/>
            <person name="Carr E.C."/>
            <person name="Barton Q."/>
            <person name="Grambo S."/>
            <person name="Sullivan M."/>
            <person name="Renfro C.M."/>
            <person name="Kuo A."/>
            <person name="Pangilinan J."/>
            <person name="Lipzen A."/>
            <person name="Keymanesh K."/>
            <person name="Savage E."/>
            <person name="Barry K."/>
            <person name="Grigoriev I.V."/>
            <person name="Riekhof W.R."/>
            <person name="Harris S.S."/>
        </authorList>
    </citation>
    <scope>NUCLEOTIDE SEQUENCE</scope>
    <source>
        <strain evidence="7">JF 03-4F</strain>
    </source>
</reference>
<feature type="transmembrane region" description="Helical" evidence="6">
    <location>
        <begin position="393"/>
        <end position="415"/>
    </location>
</feature>
<feature type="transmembrane region" description="Helical" evidence="6">
    <location>
        <begin position="77"/>
        <end position="99"/>
    </location>
</feature>
<dbReference type="GO" id="GO:0005886">
    <property type="term" value="C:plasma membrane"/>
    <property type="evidence" value="ECO:0007669"/>
    <property type="project" value="TreeGrafter"/>
</dbReference>